<dbReference type="Proteomes" id="UP000286287">
    <property type="component" value="Unassembled WGS sequence"/>
</dbReference>
<sequence length="177" mass="18865">MTNQTQTPEAADTSKPPALSRTWRVFVEYRVYGEFWGNATYEVTLSREYVGGDLSATVDGQPAEADRAVNILNSAATYEVLAETLSDPTTPAPLQLPAPTIGKARAHSLHKIMGALGISHARHYGLAAAAIGEPVPLGSLSDLTDKEAGRVWAHVCRLYPNAPEVAQRIKAKTAAAA</sequence>
<name>A0A418VEZ9_9DEIO</name>
<proteinExistence type="predicted"/>
<evidence type="ECO:0000313" key="1">
    <source>
        <dbReference type="EMBL" id="RJF74635.1"/>
    </source>
</evidence>
<comment type="caution">
    <text evidence="1">The sequence shown here is derived from an EMBL/GenBank/DDBJ whole genome shotgun (WGS) entry which is preliminary data.</text>
</comment>
<evidence type="ECO:0000313" key="2">
    <source>
        <dbReference type="Proteomes" id="UP000286287"/>
    </source>
</evidence>
<dbReference type="RefSeq" id="WP_119761241.1">
    <property type="nucleotide sequence ID" value="NZ_QYUJ01000009.1"/>
</dbReference>
<protein>
    <submittedName>
        <fullName evidence="1">Uncharacterized protein</fullName>
    </submittedName>
</protein>
<dbReference type="AlphaFoldDB" id="A0A418VEZ9"/>
<accession>A0A418VEZ9</accession>
<keyword evidence="2" id="KW-1185">Reference proteome</keyword>
<gene>
    <name evidence="1" type="ORF">D3875_03580</name>
</gene>
<organism evidence="1 2">
    <name type="scientific">Deinococcus cavernae</name>
    <dbReference type="NCBI Taxonomy" id="2320857"/>
    <lineage>
        <taxon>Bacteria</taxon>
        <taxon>Thermotogati</taxon>
        <taxon>Deinococcota</taxon>
        <taxon>Deinococci</taxon>
        <taxon>Deinococcales</taxon>
        <taxon>Deinococcaceae</taxon>
        <taxon>Deinococcus</taxon>
    </lineage>
</organism>
<reference evidence="1 2" key="1">
    <citation type="submission" date="2018-09" db="EMBL/GenBank/DDBJ databases">
        <authorList>
            <person name="Zhu H."/>
        </authorList>
    </citation>
    <scope>NUCLEOTIDE SEQUENCE [LARGE SCALE GENOMIC DNA]</scope>
    <source>
        <strain evidence="1 2">K2S05-167</strain>
    </source>
</reference>
<dbReference type="EMBL" id="QYUJ01000009">
    <property type="protein sequence ID" value="RJF74635.1"/>
    <property type="molecule type" value="Genomic_DNA"/>
</dbReference>
<dbReference type="OrthoDB" id="71132at2"/>